<name>A0A918AFC3_9ACTN</name>
<gene>
    <name evidence="3" type="ORF">GCM10012278_72350</name>
</gene>
<dbReference type="Proteomes" id="UP000660745">
    <property type="component" value="Unassembled WGS sequence"/>
</dbReference>
<proteinExistence type="predicted"/>
<feature type="compositionally biased region" description="Basic and acidic residues" evidence="1">
    <location>
        <begin position="147"/>
        <end position="163"/>
    </location>
</feature>
<keyword evidence="2" id="KW-0812">Transmembrane</keyword>
<keyword evidence="2" id="KW-1133">Transmembrane helix</keyword>
<protein>
    <submittedName>
        <fullName evidence="3">Uncharacterized protein</fullName>
    </submittedName>
</protein>
<comment type="caution">
    <text evidence="3">The sequence shown here is derived from an EMBL/GenBank/DDBJ whole genome shotgun (WGS) entry which is preliminary data.</text>
</comment>
<accession>A0A918AFC3</accession>
<keyword evidence="2" id="KW-0472">Membrane</keyword>
<feature type="compositionally biased region" description="Low complexity" evidence="1">
    <location>
        <begin position="173"/>
        <end position="183"/>
    </location>
</feature>
<evidence type="ECO:0000313" key="4">
    <source>
        <dbReference type="Proteomes" id="UP000660745"/>
    </source>
</evidence>
<feature type="transmembrane region" description="Helical" evidence="2">
    <location>
        <begin position="12"/>
        <end position="32"/>
    </location>
</feature>
<dbReference type="RefSeq" id="WP_189143239.1">
    <property type="nucleotide sequence ID" value="NZ_BMNK01000017.1"/>
</dbReference>
<feature type="compositionally biased region" description="Pro residues" evidence="1">
    <location>
        <begin position="184"/>
        <end position="197"/>
    </location>
</feature>
<feature type="transmembrane region" description="Helical" evidence="2">
    <location>
        <begin position="38"/>
        <end position="58"/>
    </location>
</feature>
<evidence type="ECO:0000256" key="2">
    <source>
        <dbReference type="SAM" id="Phobius"/>
    </source>
</evidence>
<dbReference type="AlphaFoldDB" id="A0A918AFC3"/>
<reference evidence="3" key="1">
    <citation type="journal article" date="2014" name="Int. J. Syst. Evol. Microbiol.">
        <title>Complete genome sequence of Corynebacterium casei LMG S-19264T (=DSM 44701T), isolated from a smear-ripened cheese.</title>
        <authorList>
            <consortium name="US DOE Joint Genome Institute (JGI-PGF)"/>
            <person name="Walter F."/>
            <person name="Albersmeier A."/>
            <person name="Kalinowski J."/>
            <person name="Ruckert C."/>
        </authorList>
    </citation>
    <scope>NUCLEOTIDE SEQUENCE</scope>
    <source>
        <strain evidence="3">CGMCC 4.7430</strain>
    </source>
</reference>
<organism evidence="3 4">
    <name type="scientific">Nonomuraea glycinis</name>
    <dbReference type="NCBI Taxonomy" id="2047744"/>
    <lineage>
        <taxon>Bacteria</taxon>
        <taxon>Bacillati</taxon>
        <taxon>Actinomycetota</taxon>
        <taxon>Actinomycetes</taxon>
        <taxon>Streptosporangiales</taxon>
        <taxon>Streptosporangiaceae</taxon>
        <taxon>Nonomuraea</taxon>
    </lineage>
</organism>
<reference evidence="3" key="2">
    <citation type="submission" date="2020-09" db="EMBL/GenBank/DDBJ databases">
        <authorList>
            <person name="Sun Q."/>
            <person name="Zhou Y."/>
        </authorList>
    </citation>
    <scope>NUCLEOTIDE SEQUENCE</scope>
    <source>
        <strain evidence="3">CGMCC 4.7430</strain>
    </source>
</reference>
<feature type="region of interest" description="Disordered" evidence="1">
    <location>
        <begin position="141"/>
        <end position="265"/>
    </location>
</feature>
<sequence>MGGEQRKFELTGPQIVGSTLAAVTAAVAASYLGVTGTVIGAALVSAATTVGSAVYTHYLRRTGEKVKRHTVAAWREHAAADVADGGPSTLLVAAELAAEPSPRRKLPWARVAAAAALVFAVSMGSILAYQSLAGQTVADQITGTPRKKAERDRPPVQRDKHAEPAPQAPPTPSATASAADPSPATSPSPTPTPPPTQTPAGEPASPPTAVTTPEPAGSPSPEQSRSLPEVSADTAPPAEEPHPRRGLLRLPAVIVDPTDSYEPRR</sequence>
<evidence type="ECO:0000313" key="3">
    <source>
        <dbReference type="EMBL" id="GGP14870.1"/>
    </source>
</evidence>
<keyword evidence="4" id="KW-1185">Reference proteome</keyword>
<feature type="transmembrane region" description="Helical" evidence="2">
    <location>
        <begin position="111"/>
        <end position="132"/>
    </location>
</feature>
<dbReference type="EMBL" id="BMNK01000017">
    <property type="protein sequence ID" value="GGP14870.1"/>
    <property type="molecule type" value="Genomic_DNA"/>
</dbReference>
<evidence type="ECO:0000256" key="1">
    <source>
        <dbReference type="SAM" id="MobiDB-lite"/>
    </source>
</evidence>